<accession>U2LKS1</accession>
<evidence type="ECO:0000313" key="2">
    <source>
        <dbReference type="Proteomes" id="UP000016662"/>
    </source>
</evidence>
<dbReference type="Proteomes" id="UP000016662">
    <property type="component" value="Unassembled WGS sequence"/>
</dbReference>
<sequence length="54" mass="6323">MRSLHILTGISGSILLRSARTMPNLRRHKFFCLHIIIHNNCQNYNTFLCIVIKL</sequence>
<dbReference type="AlphaFoldDB" id="U2LKS1"/>
<dbReference type="STRING" id="411473.RUMCAL_03248"/>
<dbReference type="HOGENOM" id="CLU_3047702_0_0_9"/>
<dbReference type="EMBL" id="AWVF01000434">
    <property type="protein sequence ID" value="ERJ87713.1"/>
    <property type="molecule type" value="Genomic_DNA"/>
</dbReference>
<organism evidence="1 2">
    <name type="scientific">Ruminococcus callidus ATCC 27760</name>
    <dbReference type="NCBI Taxonomy" id="411473"/>
    <lineage>
        <taxon>Bacteria</taxon>
        <taxon>Bacillati</taxon>
        <taxon>Bacillota</taxon>
        <taxon>Clostridia</taxon>
        <taxon>Eubacteriales</taxon>
        <taxon>Oscillospiraceae</taxon>
        <taxon>Ruminococcus</taxon>
    </lineage>
</organism>
<evidence type="ECO:0000313" key="1">
    <source>
        <dbReference type="EMBL" id="ERJ87713.1"/>
    </source>
</evidence>
<gene>
    <name evidence="1" type="ORF">RUMCAL_03248</name>
</gene>
<keyword evidence="2" id="KW-1185">Reference proteome</keyword>
<proteinExistence type="predicted"/>
<reference evidence="1 2" key="1">
    <citation type="submission" date="2013-07" db="EMBL/GenBank/DDBJ databases">
        <authorList>
            <person name="Weinstock G."/>
            <person name="Sodergren E."/>
            <person name="Wylie T."/>
            <person name="Fulton L."/>
            <person name="Fulton R."/>
            <person name="Fronick C."/>
            <person name="O'Laughlin M."/>
            <person name="Godfrey J."/>
            <person name="Miner T."/>
            <person name="Herter B."/>
            <person name="Appelbaum E."/>
            <person name="Cordes M."/>
            <person name="Lek S."/>
            <person name="Wollam A."/>
            <person name="Pepin K.H."/>
            <person name="Palsikar V.B."/>
            <person name="Mitreva M."/>
            <person name="Wilson R.K."/>
        </authorList>
    </citation>
    <scope>NUCLEOTIDE SEQUENCE [LARGE SCALE GENOMIC DNA]</scope>
    <source>
        <strain evidence="1 2">ATCC 27760</strain>
    </source>
</reference>
<name>U2LKS1_9FIRM</name>
<comment type="caution">
    <text evidence="1">The sequence shown here is derived from an EMBL/GenBank/DDBJ whole genome shotgun (WGS) entry which is preliminary data.</text>
</comment>
<protein>
    <submittedName>
        <fullName evidence="1">Uncharacterized protein</fullName>
    </submittedName>
</protein>